<dbReference type="EMBL" id="AODE01000019">
    <property type="protein sequence ID" value="EUJ29552.1"/>
    <property type="molecule type" value="Genomic_DNA"/>
</dbReference>
<dbReference type="Proteomes" id="UP000019254">
    <property type="component" value="Unassembled WGS sequence"/>
</dbReference>
<protein>
    <submittedName>
        <fullName evidence="1">Menaquinone-specific isochorismate synthase</fullName>
    </submittedName>
</protein>
<dbReference type="STRING" id="1265820.PCORN_10322"/>
<dbReference type="RefSeq" id="WP_241433131.1">
    <property type="nucleotide sequence ID" value="NZ_AODE01000019.1"/>
</dbReference>
<proteinExistence type="predicted"/>
<organism evidence="1 2">
    <name type="scientific">Listeria cornellensis FSL F6-0969</name>
    <dbReference type="NCBI Taxonomy" id="1265820"/>
    <lineage>
        <taxon>Bacteria</taxon>
        <taxon>Bacillati</taxon>
        <taxon>Bacillota</taxon>
        <taxon>Bacilli</taxon>
        <taxon>Bacillales</taxon>
        <taxon>Listeriaceae</taxon>
        <taxon>Listeria</taxon>
    </lineage>
</organism>
<dbReference type="AlphaFoldDB" id="W7BUY8"/>
<accession>W7BUY8</accession>
<evidence type="ECO:0000313" key="2">
    <source>
        <dbReference type="Proteomes" id="UP000019254"/>
    </source>
</evidence>
<dbReference type="PATRIC" id="fig|1265820.5.peg.2025"/>
<gene>
    <name evidence="1" type="ORF">PCORN_10322</name>
</gene>
<name>W7BUY8_9LIST</name>
<sequence>MGRQNIFLIRATSFFKGERFFWQNKERTLRLAGLGAMDQLRVEQGQDRFLALHTRKEQVLERTVTNSEETACGAVYFGGFSFDDQHDASPEWERFGEGFFLFTAFLGDGERGLLLFIGESVAIGGG</sequence>
<reference evidence="1 2" key="1">
    <citation type="journal article" date="2014" name="Int. J. Syst. Evol. Microbiol.">
        <title>Listeria floridensis sp. nov., Listeria aquatica sp. nov., Listeria cornellensis sp. nov., Listeria riparia sp. nov. and Listeria grandensis sp. nov., from agricultural and natural environments.</title>
        <authorList>
            <person name="den Bakker H.C."/>
            <person name="Warchocki S."/>
            <person name="Wright E.M."/>
            <person name="Allred A.F."/>
            <person name="Ahlstrom C."/>
            <person name="Manuel C.S."/>
            <person name="Stasiewicz M.J."/>
            <person name="Burrell A."/>
            <person name="Roof S."/>
            <person name="Strawn L."/>
            <person name="Fortes E.D."/>
            <person name="Nightingale K.K."/>
            <person name="Kephart D."/>
            <person name="Wiedmann M."/>
        </authorList>
    </citation>
    <scope>NUCLEOTIDE SEQUENCE [LARGE SCALE GENOMIC DNA]</scope>
    <source>
        <strain evidence="2">FSL F6-969</strain>
    </source>
</reference>
<keyword evidence="2" id="KW-1185">Reference proteome</keyword>
<evidence type="ECO:0000313" key="1">
    <source>
        <dbReference type="EMBL" id="EUJ29552.1"/>
    </source>
</evidence>
<comment type="caution">
    <text evidence="1">The sequence shown here is derived from an EMBL/GenBank/DDBJ whole genome shotgun (WGS) entry which is preliminary data.</text>
</comment>